<evidence type="ECO:0000313" key="1">
    <source>
        <dbReference type="EMBL" id="GLX80756.1"/>
    </source>
</evidence>
<reference evidence="1 2" key="1">
    <citation type="submission" date="2023-03" db="EMBL/GenBank/DDBJ databases">
        <title>Draft genome sequence of Thalassotalea eurytherma JCM 18482T.</title>
        <authorList>
            <person name="Sawabe T."/>
        </authorList>
    </citation>
    <scope>NUCLEOTIDE SEQUENCE [LARGE SCALE GENOMIC DNA]</scope>
    <source>
        <strain evidence="1 2">JCM 18482</strain>
    </source>
</reference>
<proteinExistence type="predicted"/>
<sequence>MDSPKIKKNRRSFVLLLIAFILPVILAKLALEQQWFNYGVTNQGQLVAGELTLENTGIALTQPKEKQWLMLYVMPQDCQSACDQMLTGVNNTYIALGKEMPRVTPVGLYQQAISAQSLSTIRQQDWLFTELTQHTKQHLEQNHIYIVDPLGNIVVSHAIPPQSEQIPAFGKAVVADFKKLLKYSRIG</sequence>
<dbReference type="EMBL" id="BSSU01000001">
    <property type="protein sequence ID" value="GLX80756.1"/>
    <property type="molecule type" value="Genomic_DNA"/>
</dbReference>
<gene>
    <name evidence="1" type="ORF">theurythT_02080</name>
</gene>
<protein>
    <recommendedName>
        <fullName evidence="3">Cytochrome oxidase assembly protein</fullName>
    </recommendedName>
</protein>
<name>A0ABQ6GXT4_9GAMM</name>
<dbReference type="Proteomes" id="UP001157133">
    <property type="component" value="Unassembled WGS sequence"/>
</dbReference>
<accession>A0ABQ6GXT4</accession>
<organism evidence="1 2">
    <name type="scientific">Thalassotalea eurytherma</name>
    <dbReference type="NCBI Taxonomy" id="1144278"/>
    <lineage>
        <taxon>Bacteria</taxon>
        <taxon>Pseudomonadati</taxon>
        <taxon>Pseudomonadota</taxon>
        <taxon>Gammaproteobacteria</taxon>
        <taxon>Alteromonadales</taxon>
        <taxon>Colwelliaceae</taxon>
        <taxon>Thalassotalea</taxon>
    </lineage>
</organism>
<dbReference type="RefSeq" id="WP_284206073.1">
    <property type="nucleotide sequence ID" value="NZ_BSSU01000001.1"/>
</dbReference>
<evidence type="ECO:0008006" key="3">
    <source>
        <dbReference type="Google" id="ProtNLM"/>
    </source>
</evidence>
<keyword evidence="2" id="KW-1185">Reference proteome</keyword>
<evidence type="ECO:0000313" key="2">
    <source>
        <dbReference type="Proteomes" id="UP001157133"/>
    </source>
</evidence>
<comment type="caution">
    <text evidence="1">The sequence shown here is derived from an EMBL/GenBank/DDBJ whole genome shotgun (WGS) entry which is preliminary data.</text>
</comment>